<evidence type="ECO:0000313" key="3">
    <source>
        <dbReference type="EMBL" id="BBL34737.1"/>
    </source>
</evidence>
<dbReference type="KEGG" id="nst:Nstercoris_00979"/>
<dbReference type="Gene3D" id="3.40.50.1820">
    <property type="entry name" value="alpha/beta hydrolase"/>
    <property type="match status" value="1"/>
</dbReference>
<protein>
    <recommendedName>
        <fullName evidence="2">AB hydrolase-1 domain-containing protein</fullName>
    </recommendedName>
</protein>
<keyword evidence="1" id="KW-0812">Transmembrane</keyword>
<dbReference type="AlphaFoldDB" id="A0A4Y1YPL3"/>
<dbReference type="InterPro" id="IPR000073">
    <property type="entry name" value="AB_hydrolase_1"/>
</dbReference>
<keyword evidence="1" id="KW-1133">Transmembrane helix</keyword>
<name>A0A4Y1YPL3_9PROT</name>
<sequence>MVFRRDYTLTSLDYLFRYTALTTPYLEMYYSIARWITLQLVSVGIIIILIVVILGEIVTGSAPTHVETLLPDFSVEAVQIPVKNNDYAVHGWLARGKNGGGAILLVHSIRSNRLEMLSRARFLNDLGYHVLMIDLQAHGETPGNRITFGARESADVTAAVTFLRNTFPQERIAAIGATLGAAAIVLADPAPQLDAIILESLHPTFAEAVANRLRLHLGKYGENLQFLLLPYFSFLLGLPVDDLNPIDKIKNITAPILFINGTLDKHTTRSEVKKLYDAAHFPKKLWIVQGAGHYNMHTYAGENYEKHVADFLSDYLRK</sequence>
<evidence type="ECO:0000256" key="1">
    <source>
        <dbReference type="SAM" id="Phobius"/>
    </source>
</evidence>
<feature type="transmembrane region" description="Helical" evidence="1">
    <location>
        <begin position="32"/>
        <end position="54"/>
    </location>
</feature>
<dbReference type="InterPro" id="IPR052920">
    <property type="entry name" value="DNA-binding_regulatory"/>
</dbReference>
<keyword evidence="1" id="KW-0472">Membrane</keyword>
<reference evidence="3 4" key="1">
    <citation type="submission" date="2019-06" db="EMBL/GenBank/DDBJ databases">
        <title>Nitrosomonas stercoris KYUHI-S whole genome shotgun sequence.</title>
        <authorList>
            <person name="Nakagawa T."/>
            <person name="Tsuchiya Y."/>
            <person name="Takahashi R."/>
        </authorList>
    </citation>
    <scope>NUCLEOTIDE SEQUENCE [LARGE SCALE GENOMIC DNA]</scope>
    <source>
        <strain evidence="3 4">KYUHI-S</strain>
    </source>
</reference>
<keyword evidence="4" id="KW-1185">Reference proteome</keyword>
<dbReference type="Pfam" id="PF12697">
    <property type="entry name" value="Abhydrolase_6"/>
    <property type="match status" value="1"/>
</dbReference>
<dbReference type="PANTHER" id="PTHR43358">
    <property type="entry name" value="ALPHA/BETA-HYDROLASE"/>
    <property type="match status" value="1"/>
</dbReference>
<dbReference type="PANTHER" id="PTHR43358:SF4">
    <property type="entry name" value="ALPHA_BETA HYDROLASE FOLD-1 DOMAIN-CONTAINING PROTEIN"/>
    <property type="match status" value="1"/>
</dbReference>
<proteinExistence type="predicted"/>
<organism evidence="3 4">
    <name type="scientific">Nitrosomonas stercoris</name>
    <dbReference type="NCBI Taxonomy" id="1444684"/>
    <lineage>
        <taxon>Bacteria</taxon>
        <taxon>Pseudomonadati</taxon>
        <taxon>Pseudomonadota</taxon>
        <taxon>Betaproteobacteria</taxon>
        <taxon>Nitrosomonadales</taxon>
        <taxon>Nitrosomonadaceae</taxon>
        <taxon>Nitrosomonas</taxon>
    </lineage>
</organism>
<dbReference type="EMBL" id="AP019755">
    <property type="protein sequence ID" value="BBL34737.1"/>
    <property type="molecule type" value="Genomic_DNA"/>
</dbReference>
<dbReference type="Proteomes" id="UP000316473">
    <property type="component" value="Chromosome"/>
</dbReference>
<dbReference type="InterPro" id="IPR029058">
    <property type="entry name" value="AB_hydrolase_fold"/>
</dbReference>
<accession>A0A4Y1YPL3</accession>
<evidence type="ECO:0000259" key="2">
    <source>
        <dbReference type="Pfam" id="PF12697"/>
    </source>
</evidence>
<gene>
    <name evidence="3" type="ORF">Nstercoris_00979</name>
</gene>
<evidence type="ECO:0000313" key="4">
    <source>
        <dbReference type="Proteomes" id="UP000316473"/>
    </source>
</evidence>
<feature type="domain" description="AB hydrolase-1" evidence="2">
    <location>
        <begin position="103"/>
        <end position="297"/>
    </location>
</feature>
<dbReference type="SUPFAM" id="SSF53474">
    <property type="entry name" value="alpha/beta-Hydrolases"/>
    <property type="match status" value="1"/>
</dbReference>